<dbReference type="Proteomes" id="UP000774617">
    <property type="component" value="Unassembled WGS sequence"/>
</dbReference>
<dbReference type="EMBL" id="JAGTJR010000030">
    <property type="protein sequence ID" value="KAH7039056.1"/>
    <property type="molecule type" value="Genomic_DNA"/>
</dbReference>
<evidence type="ECO:0000313" key="9">
    <source>
        <dbReference type="Proteomes" id="UP000774617"/>
    </source>
</evidence>
<evidence type="ECO:0000256" key="2">
    <source>
        <dbReference type="ARBA" id="ARBA00022525"/>
    </source>
</evidence>
<organism evidence="8 9">
    <name type="scientific">Macrophomina phaseolina</name>
    <dbReference type="NCBI Taxonomy" id="35725"/>
    <lineage>
        <taxon>Eukaryota</taxon>
        <taxon>Fungi</taxon>
        <taxon>Dikarya</taxon>
        <taxon>Ascomycota</taxon>
        <taxon>Pezizomycotina</taxon>
        <taxon>Dothideomycetes</taxon>
        <taxon>Dothideomycetes incertae sedis</taxon>
        <taxon>Botryosphaeriales</taxon>
        <taxon>Botryosphaeriaceae</taxon>
        <taxon>Macrophomina</taxon>
    </lineage>
</organism>
<protein>
    <recommendedName>
        <fullName evidence="7">AA1-like domain-containing protein</fullName>
    </recommendedName>
</protein>
<evidence type="ECO:0000256" key="6">
    <source>
        <dbReference type="SAM" id="SignalP"/>
    </source>
</evidence>
<keyword evidence="4 5" id="KW-1015">Disulfide bond</keyword>
<feature type="chain" id="PRO_5045985577" description="AA1-like domain-containing protein" evidence="6">
    <location>
        <begin position="17"/>
        <end position="145"/>
    </location>
</feature>
<dbReference type="Pfam" id="PF16541">
    <property type="entry name" value="AltA1"/>
    <property type="match status" value="1"/>
</dbReference>
<evidence type="ECO:0000259" key="7">
    <source>
        <dbReference type="PROSITE" id="PS51895"/>
    </source>
</evidence>
<keyword evidence="2" id="KW-0964">Secreted</keyword>
<comment type="caution">
    <text evidence="8">The sequence shown here is derived from an EMBL/GenBank/DDBJ whole genome shotgun (WGS) entry which is preliminary data.</text>
</comment>
<evidence type="ECO:0000313" key="8">
    <source>
        <dbReference type="EMBL" id="KAH7039056.1"/>
    </source>
</evidence>
<comment type="caution">
    <text evidence="5">Lacks conserved residue(s) required for the propagation of feature annotation.</text>
</comment>
<keyword evidence="3 6" id="KW-0732">Signal</keyword>
<feature type="domain" description="AA1-like" evidence="7">
    <location>
        <begin position="23"/>
        <end position="138"/>
    </location>
</feature>
<dbReference type="Gene3D" id="2.40.350.20">
    <property type="match status" value="1"/>
</dbReference>
<reference evidence="8 9" key="1">
    <citation type="journal article" date="2021" name="Nat. Commun.">
        <title>Genetic determinants of endophytism in the Arabidopsis root mycobiome.</title>
        <authorList>
            <person name="Mesny F."/>
            <person name="Miyauchi S."/>
            <person name="Thiergart T."/>
            <person name="Pickel B."/>
            <person name="Atanasova L."/>
            <person name="Karlsson M."/>
            <person name="Huettel B."/>
            <person name="Barry K.W."/>
            <person name="Haridas S."/>
            <person name="Chen C."/>
            <person name="Bauer D."/>
            <person name="Andreopoulos W."/>
            <person name="Pangilinan J."/>
            <person name="LaButti K."/>
            <person name="Riley R."/>
            <person name="Lipzen A."/>
            <person name="Clum A."/>
            <person name="Drula E."/>
            <person name="Henrissat B."/>
            <person name="Kohler A."/>
            <person name="Grigoriev I.V."/>
            <person name="Martin F.M."/>
            <person name="Hacquard S."/>
        </authorList>
    </citation>
    <scope>NUCLEOTIDE SEQUENCE [LARGE SCALE GENOMIC DNA]</scope>
    <source>
        <strain evidence="8 9">MPI-SDFR-AT-0080</strain>
    </source>
</reference>
<evidence type="ECO:0000256" key="4">
    <source>
        <dbReference type="ARBA" id="ARBA00023157"/>
    </source>
</evidence>
<name>A0ABQ8G0A7_9PEZI</name>
<feature type="disulfide bond" evidence="5">
    <location>
        <begin position="113"/>
        <end position="125"/>
    </location>
</feature>
<evidence type="ECO:0000256" key="1">
    <source>
        <dbReference type="ARBA" id="ARBA00004613"/>
    </source>
</evidence>
<comment type="subcellular location">
    <subcellularLocation>
        <location evidence="1">Secreted</location>
    </subcellularLocation>
</comment>
<dbReference type="InterPro" id="IPR032382">
    <property type="entry name" value="AltA1"/>
</dbReference>
<keyword evidence="9" id="KW-1185">Reference proteome</keyword>
<dbReference type="PROSITE" id="PS51895">
    <property type="entry name" value="AA1"/>
    <property type="match status" value="1"/>
</dbReference>
<sequence length="145" mass="15301">MKFFSHALALGSVASAAFIPQQFPTEHAAITNLYARKLNGTVVNSLSFKLSIDGKIPYECSSSTFGFGQCNTTDAYYGFALQDNGTSTYTIAVSKSLGGGYDIWGQVGVPTYCHAGGAGINDMVCSQVNNASNFKLTWGLGDKSA</sequence>
<evidence type="ECO:0000256" key="3">
    <source>
        <dbReference type="ARBA" id="ARBA00022729"/>
    </source>
</evidence>
<proteinExistence type="predicted"/>
<gene>
    <name evidence="8" type="ORF">B0J12DRAFT_731254</name>
</gene>
<feature type="signal peptide" evidence="6">
    <location>
        <begin position="1"/>
        <end position="16"/>
    </location>
</feature>
<accession>A0ABQ8G0A7</accession>
<evidence type="ECO:0000256" key="5">
    <source>
        <dbReference type="PROSITE-ProRule" id="PRU01243"/>
    </source>
</evidence>